<reference evidence="3 4" key="1">
    <citation type="submission" date="2024-04" db="EMBL/GenBank/DDBJ databases">
        <authorList>
            <person name="Rising A."/>
            <person name="Reimegard J."/>
            <person name="Sonavane S."/>
            <person name="Akerstrom W."/>
            <person name="Nylinder S."/>
            <person name="Hedman E."/>
            <person name="Kallberg Y."/>
        </authorList>
    </citation>
    <scope>NUCLEOTIDE SEQUENCE [LARGE SCALE GENOMIC DNA]</scope>
</reference>
<name>A0AAV2B853_9ARAC</name>
<gene>
    <name evidence="3" type="ORF">LARSCL_LOCUS17435</name>
</gene>
<organism evidence="3 4">
    <name type="scientific">Larinioides sclopetarius</name>
    <dbReference type="NCBI Taxonomy" id="280406"/>
    <lineage>
        <taxon>Eukaryota</taxon>
        <taxon>Metazoa</taxon>
        <taxon>Ecdysozoa</taxon>
        <taxon>Arthropoda</taxon>
        <taxon>Chelicerata</taxon>
        <taxon>Arachnida</taxon>
        <taxon>Araneae</taxon>
        <taxon>Araneomorphae</taxon>
        <taxon>Entelegynae</taxon>
        <taxon>Araneoidea</taxon>
        <taxon>Araneidae</taxon>
        <taxon>Larinioides</taxon>
    </lineage>
</organism>
<keyword evidence="2" id="KW-1133">Transmembrane helix</keyword>
<protein>
    <recommendedName>
        <fullName evidence="5">Transmembrane protein</fullName>
    </recommendedName>
</protein>
<evidence type="ECO:0000256" key="1">
    <source>
        <dbReference type="SAM" id="MobiDB-lite"/>
    </source>
</evidence>
<sequence>MSFLCSSSDEALSSEFFQSSSNTSGNAQSDVARTEKPEEFGTILNLSRAFWNLPADDSTKAKNEETVSSFRGHDINKIPQSDWTLSLFHPNTVQRRLYGNPILERQTKPVISKTLEIRNLLCEHLLLILVTLVPSSAIVVGAQYVGHCPANWLIPHLVLLIGVLSTIFMIYLLLNLCREYFTTSGGQDMSTVGKICGWLLGIFLIIEITLFFDMPASFDTFSRNYCSRSFYLYAAFFNIYNIASFFLGGLVKLIRLAGHVNHPLPFPEDELGF</sequence>
<feature type="transmembrane region" description="Helical" evidence="2">
    <location>
        <begin position="152"/>
        <end position="174"/>
    </location>
</feature>
<evidence type="ECO:0008006" key="5">
    <source>
        <dbReference type="Google" id="ProtNLM"/>
    </source>
</evidence>
<evidence type="ECO:0000313" key="4">
    <source>
        <dbReference type="Proteomes" id="UP001497382"/>
    </source>
</evidence>
<dbReference type="EMBL" id="CAXIEN010000298">
    <property type="protein sequence ID" value="CAL1292052.1"/>
    <property type="molecule type" value="Genomic_DNA"/>
</dbReference>
<dbReference type="Proteomes" id="UP001497382">
    <property type="component" value="Unassembled WGS sequence"/>
</dbReference>
<comment type="caution">
    <text evidence="3">The sequence shown here is derived from an EMBL/GenBank/DDBJ whole genome shotgun (WGS) entry which is preliminary data.</text>
</comment>
<keyword evidence="2" id="KW-0812">Transmembrane</keyword>
<dbReference type="AlphaFoldDB" id="A0AAV2B853"/>
<proteinExistence type="predicted"/>
<accession>A0AAV2B853</accession>
<keyword evidence="4" id="KW-1185">Reference proteome</keyword>
<evidence type="ECO:0000256" key="2">
    <source>
        <dbReference type="SAM" id="Phobius"/>
    </source>
</evidence>
<feature type="transmembrane region" description="Helical" evidence="2">
    <location>
        <begin position="230"/>
        <end position="251"/>
    </location>
</feature>
<feature type="region of interest" description="Disordered" evidence="1">
    <location>
        <begin position="15"/>
        <end position="34"/>
    </location>
</feature>
<feature type="compositionally biased region" description="Low complexity" evidence="1">
    <location>
        <begin position="15"/>
        <end position="24"/>
    </location>
</feature>
<feature type="transmembrane region" description="Helical" evidence="2">
    <location>
        <begin position="125"/>
        <end position="146"/>
    </location>
</feature>
<feature type="transmembrane region" description="Helical" evidence="2">
    <location>
        <begin position="195"/>
        <end position="218"/>
    </location>
</feature>
<keyword evidence="2" id="KW-0472">Membrane</keyword>
<evidence type="ECO:0000313" key="3">
    <source>
        <dbReference type="EMBL" id="CAL1292052.1"/>
    </source>
</evidence>